<accession>A0AAJ0HS15</accession>
<evidence type="ECO:0000313" key="3">
    <source>
        <dbReference type="Proteomes" id="UP001275084"/>
    </source>
</evidence>
<dbReference type="EMBL" id="JAUIQD010000002">
    <property type="protein sequence ID" value="KAK3360375.1"/>
    <property type="molecule type" value="Genomic_DNA"/>
</dbReference>
<keyword evidence="1" id="KW-0472">Membrane</keyword>
<feature type="transmembrane region" description="Helical" evidence="1">
    <location>
        <begin position="12"/>
        <end position="38"/>
    </location>
</feature>
<protein>
    <submittedName>
        <fullName evidence="2">Uncharacterized protein</fullName>
    </submittedName>
</protein>
<keyword evidence="1" id="KW-0812">Transmembrane</keyword>
<reference evidence="2" key="2">
    <citation type="submission" date="2023-06" db="EMBL/GenBank/DDBJ databases">
        <authorList>
            <consortium name="Lawrence Berkeley National Laboratory"/>
            <person name="Haridas S."/>
            <person name="Hensen N."/>
            <person name="Bonometti L."/>
            <person name="Westerberg I."/>
            <person name="Brannstrom I.O."/>
            <person name="Guillou S."/>
            <person name="Cros-Aarteil S."/>
            <person name="Calhoun S."/>
            <person name="Kuo A."/>
            <person name="Mondo S."/>
            <person name="Pangilinan J."/>
            <person name="Riley R."/>
            <person name="Labutti K."/>
            <person name="Andreopoulos B."/>
            <person name="Lipzen A."/>
            <person name="Chen C."/>
            <person name="Yanf M."/>
            <person name="Daum C."/>
            <person name="Ng V."/>
            <person name="Clum A."/>
            <person name="Steindorff A."/>
            <person name="Ohm R."/>
            <person name="Martin F."/>
            <person name="Silar P."/>
            <person name="Natvig D."/>
            <person name="Lalanne C."/>
            <person name="Gautier V."/>
            <person name="Ament-Velasquez S.L."/>
            <person name="Kruys A."/>
            <person name="Hutchinson M.I."/>
            <person name="Powell A.J."/>
            <person name="Barry K."/>
            <person name="Miller A.N."/>
            <person name="Grigoriev I.V."/>
            <person name="Debuchy R."/>
            <person name="Gladieux P."/>
            <person name="Thoren M.H."/>
            <person name="Johannesson H."/>
        </authorList>
    </citation>
    <scope>NUCLEOTIDE SEQUENCE</scope>
    <source>
        <strain evidence="2">CBS 955.72</strain>
    </source>
</reference>
<dbReference type="Proteomes" id="UP001275084">
    <property type="component" value="Unassembled WGS sequence"/>
</dbReference>
<proteinExistence type="predicted"/>
<name>A0AAJ0HS15_9PEZI</name>
<dbReference type="AlphaFoldDB" id="A0AAJ0HS15"/>
<organism evidence="2 3">
    <name type="scientific">Lasiosphaeria hispida</name>
    <dbReference type="NCBI Taxonomy" id="260671"/>
    <lineage>
        <taxon>Eukaryota</taxon>
        <taxon>Fungi</taxon>
        <taxon>Dikarya</taxon>
        <taxon>Ascomycota</taxon>
        <taxon>Pezizomycotina</taxon>
        <taxon>Sordariomycetes</taxon>
        <taxon>Sordariomycetidae</taxon>
        <taxon>Sordariales</taxon>
        <taxon>Lasiosphaeriaceae</taxon>
        <taxon>Lasiosphaeria</taxon>
    </lineage>
</organism>
<reference evidence="2" key="1">
    <citation type="journal article" date="2023" name="Mol. Phylogenet. Evol.">
        <title>Genome-scale phylogeny and comparative genomics of the fungal order Sordariales.</title>
        <authorList>
            <person name="Hensen N."/>
            <person name="Bonometti L."/>
            <person name="Westerberg I."/>
            <person name="Brannstrom I.O."/>
            <person name="Guillou S."/>
            <person name="Cros-Aarteil S."/>
            <person name="Calhoun S."/>
            <person name="Haridas S."/>
            <person name="Kuo A."/>
            <person name="Mondo S."/>
            <person name="Pangilinan J."/>
            <person name="Riley R."/>
            <person name="LaButti K."/>
            <person name="Andreopoulos B."/>
            <person name="Lipzen A."/>
            <person name="Chen C."/>
            <person name="Yan M."/>
            <person name="Daum C."/>
            <person name="Ng V."/>
            <person name="Clum A."/>
            <person name="Steindorff A."/>
            <person name="Ohm R.A."/>
            <person name="Martin F."/>
            <person name="Silar P."/>
            <person name="Natvig D.O."/>
            <person name="Lalanne C."/>
            <person name="Gautier V."/>
            <person name="Ament-Velasquez S.L."/>
            <person name="Kruys A."/>
            <person name="Hutchinson M.I."/>
            <person name="Powell A.J."/>
            <person name="Barry K."/>
            <person name="Miller A.N."/>
            <person name="Grigoriev I.V."/>
            <person name="Debuchy R."/>
            <person name="Gladieux P."/>
            <person name="Hiltunen Thoren M."/>
            <person name="Johannesson H."/>
        </authorList>
    </citation>
    <scope>NUCLEOTIDE SEQUENCE</scope>
    <source>
        <strain evidence="2">CBS 955.72</strain>
    </source>
</reference>
<gene>
    <name evidence="2" type="ORF">B0T25DRAFT_446864</name>
</gene>
<evidence type="ECO:0000313" key="2">
    <source>
        <dbReference type="EMBL" id="KAK3360375.1"/>
    </source>
</evidence>
<comment type="caution">
    <text evidence="2">The sequence shown here is derived from an EMBL/GenBank/DDBJ whole genome shotgun (WGS) entry which is preliminary data.</text>
</comment>
<sequence length="145" mass="16322">MADSESAADSPLSIAGNITGILTFALGVFSFCAAFYAITYDAHREIQDLKDAVAERKSHVDELERYFEELDVAADADFEQSHIKPIVEKSLSGLKARHVEVEKELAAIRGRLQWWYRRQDITSSLARIETQLQHLGAIQLTFLLL</sequence>
<keyword evidence="3" id="KW-1185">Reference proteome</keyword>
<evidence type="ECO:0000256" key="1">
    <source>
        <dbReference type="SAM" id="Phobius"/>
    </source>
</evidence>
<keyword evidence="1" id="KW-1133">Transmembrane helix</keyword>